<evidence type="ECO:0000313" key="5">
    <source>
        <dbReference type="Proteomes" id="UP001279734"/>
    </source>
</evidence>
<dbReference type="InterPro" id="IPR038759">
    <property type="entry name" value="HSPRO1/HSPRO2"/>
</dbReference>
<dbReference type="InterPro" id="IPR009869">
    <property type="entry name" value="HSPRO1_N"/>
</dbReference>
<feature type="region of interest" description="Disordered" evidence="1">
    <location>
        <begin position="1"/>
        <end position="41"/>
    </location>
</feature>
<dbReference type="SUPFAM" id="SSF140959">
    <property type="entry name" value="Indolic compounds 2,3-dioxygenase-like"/>
    <property type="match status" value="1"/>
</dbReference>
<gene>
    <name evidence="4" type="ORF">Nepgr_006053</name>
</gene>
<feature type="domain" description="Nematode resistance protein-like HSPRO1 N-terminal" evidence="3">
    <location>
        <begin position="1"/>
        <end position="201"/>
    </location>
</feature>
<dbReference type="InterPro" id="IPR009743">
    <property type="entry name" value="Hs1pro-1_C"/>
</dbReference>
<evidence type="ECO:0000259" key="2">
    <source>
        <dbReference type="Pfam" id="PF07014"/>
    </source>
</evidence>
<keyword evidence="5" id="KW-1185">Reference proteome</keyword>
<dbReference type="Pfam" id="PF07231">
    <property type="entry name" value="Hs1pro-1_N"/>
    <property type="match status" value="1"/>
</dbReference>
<sequence>MVEFDCKTKAVSQPNLSNKSPRRSNKLHIPSPAPFRSGDLSPASQSACTAYEQYLRLPELRGRWSAREFPAWESESLLKPGLQGLEITFRLISITLSDARPYANQRGWKRRLESLAANQVEIIALMCEDEEREPGTRGTAPIVDLRSSCGVLARDGSSAEVWKLSGETTVVSHTSEASLLPRLAAWRKSEDIASRILYSIECAMRRCPYTLGLGEPNLEGRPTLDYDAVCRPSELHSLRKGPLDQVENSENLTVYTIHQILESWIHASKQILERITAKIDKNEYEKASSHCWLLERIWRLLEEIENLHQLMDPDDFLRLKTQLKIKASSDSETFCFRSKGLIQITKLSKDLRQRVPEILGVEVDPMGGPVIQEAAMKLYKEKRDFEKIHLLQGLQSIEAALKGFFYAYKQLLVMAMGSLEVNGNKAVVSSDSCDVLSQIFLEPTYYPSLDGAKTFLGDFWEHEAVVCTVQQRNHMGR</sequence>
<dbReference type="InterPro" id="IPR037217">
    <property type="entry name" value="Trp/Indoleamine_2_3_dOase-like"/>
</dbReference>
<dbReference type="GO" id="GO:0006952">
    <property type="term" value="P:defense response"/>
    <property type="evidence" value="ECO:0007669"/>
    <property type="project" value="InterPro"/>
</dbReference>
<protein>
    <recommendedName>
        <fullName evidence="6">Nematode resistance protein-like HSPRO2</fullName>
    </recommendedName>
</protein>
<proteinExistence type="predicted"/>
<name>A0AAD3XGZ4_NEPGR</name>
<dbReference type="Pfam" id="PF07014">
    <property type="entry name" value="Hs1pro-1_C"/>
    <property type="match status" value="1"/>
</dbReference>
<dbReference type="GO" id="GO:0020037">
    <property type="term" value="F:heme binding"/>
    <property type="evidence" value="ECO:0007669"/>
    <property type="project" value="InterPro"/>
</dbReference>
<evidence type="ECO:0000259" key="3">
    <source>
        <dbReference type="Pfam" id="PF07231"/>
    </source>
</evidence>
<evidence type="ECO:0000313" key="4">
    <source>
        <dbReference type="EMBL" id="GMH04214.1"/>
    </source>
</evidence>
<dbReference type="AlphaFoldDB" id="A0AAD3XGZ4"/>
<dbReference type="Gene3D" id="1.20.58.480">
    <property type="match status" value="1"/>
</dbReference>
<organism evidence="4 5">
    <name type="scientific">Nepenthes gracilis</name>
    <name type="common">Slender pitcher plant</name>
    <dbReference type="NCBI Taxonomy" id="150966"/>
    <lineage>
        <taxon>Eukaryota</taxon>
        <taxon>Viridiplantae</taxon>
        <taxon>Streptophyta</taxon>
        <taxon>Embryophyta</taxon>
        <taxon>Tracheophyta</taxon>
        <taxon>Spermatophyta</taxon>
        <taxon>Magnoliopsida</taxon>
        <taxon>eudicotyledons</taxon>
        <taxon>Gunneridae</taxon>
        <taxon>Pentapetalae</taxon>
        <taxon>Caryophyllales</taxon>
        <taxon>Nepenthaceae</taxon>
        <taxon>Nepenthes</taxon>
    </lineage>
</organism>
<dbReference type="Proteomes" id="UP001279734">
    <property type="component" value="Unassembled WGS sequence"/>
</dbReference>
<accession>A0AAD3XGZ4</accession>
<feature type="compositionally biased region" description="Polar residues" evidence="1">
    <location>
        <begin position="10"/>
        <end position="19"/>
    </location>
</feature>
<evidence type="ECO:0000256" key="1">
    <source>
        <dbReference type="SAM" id="MobiDB-lite"/>
    </source>
</evidence>
<comment type="caution">
    <text evidence="4">The sequence shown here is derived from an EMBL/GenBank/DDBJ whole genome shotgun (WGS) entry which is preliminary data.</text>
</comment>
<reference evidence="4" key="1">
    <citation type="submission" date="2023-05" db="EMBL/GenBank/DDBJ databases">
        <title>Nepenthes gracilis genome sequencing.</title>
        <authorList>
            <person name="Fukushima K."/>
        </authorList>
    </citation>
    <scope>NUCLEOTIDE SEQUENCE</scope>
    <source>
        <strain evidence="4">SING2019-196</strain>
    </source>
</reference>
<evidence type="ECO:0008006" key="6">
    <source>
        <dbReference type="Google" id="ProtNLM"/>
    </source>
</evidence>
<dbReference type="GO" id="GO:0046872">
    <property type="term" value="F:metal ion binding"/>
    <property type="evidence" value="ECO:0007669"/>
    <property type="project" value="InterPro"/>
</dbReference>
<dbReference type="GO" id="GO:0019441">
    <property type="term" value="P:L-tryptophan catabolic process to kynurenine"/>
    <property type="evidence" value="ECO:0007669"/>
    <property type="project" value="InterPro"/>
</dbReference>
<dbReference type="EMBL" id="BSYO01000005">
    <property type="protein sequence ID" value="GMH04214.1"/>
    <property type="molecule type" value="Genomic_DNA"/>
</dbReference>
<feature type="domain" description="Hs1pro-1 C-terminal" evidence="2">
    <location>
        <begin position="204"/>
        <end position="462"/>
    </location>
</feature>
<dbReference type="PANTHER" id="PTHR34795:SF1">
    <property type="entry name" value="NEMATODE RESISTANCE PROTEIN-LIKE HSPRO1"/>
    <property type="match status" value="1"/>
</dbReference>
<dbReference type="PANTHER" id="PTHR34795">
    <property type="entry name" value="NEMATODE RESISTANCE PROTEIN-LIKE HSPRO1"/>
    <property type="match status" value="1"/>
</dbReference>